<sequence>MRSGRQVFYSSMERNAICWTAMISGYASNGRLEQPLRSKIWMQQEGFNLDIVTIATVLPICAKLRALTQGKEVHAYALKNWFLPNVSIVSSLMILYSKCVMLEYSLKMFDGMEQRNVIMWTAMIDSY</sequence>
<dbReference type="GO" id="GO:0009451">
    <property type="term" value="P:RNA modification"/>
    <property type="evidence" value="ECO:0007669"/>
    <property type="project" value="InterPro"/>
</dbReference>
<feature type="repeat" description="PPR" evidence="2">
    <location>
        <begin position="15"/>
        <end position="49"/>
    </location>
</feature>
<dbReference type="InterPro" id="IPR046960">
    <property type="entry name" value="PPR_At4g14850-like_plant"/>
</dbReference>
<evidence type="ECO:0000313" key="3">
    <source>
        <dbReference type="EMBL" id="KAF3965308.1"/>
    </source>
</evidence>
<dbReference type="Pfam" id="PF01535">
    <property type="entry name" value="PPR"/>
    <property type="match status" value="2"/>
</dbReference>
<dbReference type="InterPro" id="IPR002885">
    <property type="entry name" value="PPR_rpt"/>
</dbReference>
<dbReference type="Proteomes" id="UP000737018">
    <property type="component" value="Unassembled WGS sequence"/>
</dbReference>
<dbReference type="OrthoDB" id="1735620at2759"/>
<dbReference type="PANTHER" id="PTHR47926">
    <property type="entry name" value="PENTATRICOPEPTIDE REPEAT-CONTAINING PROTEIN"/>
    <property type="match status" value="1"/>
</dbReference>
<accession>A0A8J4VLT7</accession>
<gene>
    <name evidence="3" type="ORF">CMV_010486</name>
</gene>
<comment type="caution">
    <text evidence="3">The sequence shown here is derived from an EMBL/GenBank/DDBJ whole genome shotgun (WGS) entry which is preliminary data.</text>
</comment>
<dbReference type="AlphaFoldDB" id="A0A8J4VLT7"/>
<evidence type="ECO:0000256" key="1">
    <source>
        <dbReference type="ARBA" id="ARBA00022737"/>
    </source>
</evidence>
<keyword evidence="1" id="KW-0677">Repeat</keyword>
<protein>
    <recommendedName>
        <fullName evidence="5">Pentatricopeptide repeat-containing protein</fullName>
    </recommendedName>
</protein>
<dbReference type="GO" id="GO:0003723">
    <property type="term" value="F:RNA binding"/>
    <property type="evidence" value="ECO:0007669"/>
    <property type="project" value="InterPro"/>
</dbReference>
<dbReference type="Gene3D" id="1.25.40.10">
    <property type="entry name" value="Tetratricopeptide repeat domain"/>
    <property type="match status" value="2"/>
</dbReference>
<proteinExistence type="predicted"/>
<dbReference type="PANTHER" id="PTHR47926:SF354">
    <property type="entry name" value="REPEAT (PPR-LIKE) SUPERFAMILY PROTEIN, PUTATIVE-RELATED"/>
    <property type="match status" value="1"/>
</dbReference>
<keyword evidence="4" id="KW-1185">Reference proteome</keyword>
<name>A0A8J4VLT7_9ROSI</name>
<organism evidence="3 4">
    <name type="scientific">Castanea mollissima</name>
    <name type="common">Chinese chestnut</name>
    <dbReference type="NCBI Taxonomy" id="60419"/>
    <lineage>
        <taxon>Eukaryota</taxon>
        <taxon>Viridiplantae</taxon>
        <taxon>Streptophyta</taxon>
        <taxon>Embryophyta</taxon>
        <taxon>Tracheophyta</taxon>
        <taxon>Spermatophyta</taxon>
        <taxon>Magnoliopsida</taxon>
        <taxon>eudicotyledons</taxon>
        <taxon>Gunneridae</taxon>
        <taxon>Pentapetalae</taxon>
        <taxon>rosids</taxon>
        <taxon>fabids</taxon>
        <taxon>Fagales</taxon>
        <taxon>Fagaceae</taxon>
        <taxon>Castanea</taxon>
    </lineage>
</organism>
<reference evidence="3" key="1">
    <citation type="submission" date="2020-03" db="EMBL/GenBank/DDBJ databases">
        <title>Castanea mollissima Vanexum genome sequencing.</title>
        <authorList>
            <person name="Staton M."/>
        </authorList>
    </citation>
    <scope>NUCLEOTIDE SEQUENCE</scope>
    <source>
        <tissue evidence="3">Leaf</tissue>
    </source>
</reference>
<evidence type="ECO:0000256" key="2">
    <source>
        <dbReference type="PROSITE-ProRule" id="PRU00708"/>
    </source>
</evidence>
<evidence type="ECO:0000313" key="4">
    <source>
        <dbReference type="Proteomes" id="UP000737018"/>
    </source>
</evidence>
<evidence type="ECO:0008006" key="5">
    <source>
        <dbReference type="Google" id="ProtNLM"/>
    </source>
</evidence>
<dbReference type="PROSITE" id="PS51375">
    <property type="entry name" value="PPR"/>
    <property type="match status" value="1"/>
</dbReference>
<dbReference type="EMBL" id="JRKL02001215">
    <property type="protein sequence ID" value="KAF3965308.1"/>
    <property type="molecule type" value="Genomic_DNA"/>
</dbReference>
<dbReference type="InterPro" id="IPR011990">
    <property type="entry name" value="TPR-like_helical_dom_sf"/>
</dbReference>